<dbReference type="Pfam" id="PF14543">
    <property type="entry name" value="TAXi_N"/>
    <property type="match status" value="1"/>
</dbReference>
<organism evidence="5 6">
    <name type="scientific">Acer negundo</name>
    <name type="common">Box elder</name>
    <dbReference type="NCBI Taxonomy" id="4023"/>
    <lineage>
        <taxon>Eukaryota</taxon>
        <taxon>Viridiplantae</taxon>
        <taxon>Streptophyta</taxon>
        <taxon>Embryophyta</taxon>
        <taxon>Tracheophyta</taxon>
        <taxon>Spermatophyta</taxon>
        <taxon>Magnoliopsida</taxon>
        <taxon>eudicotyledons</taxon>
        <taxon>Gunneridae</taxon>
        <taxon>Pentapetalae</taxon>
        <taxon>rosids</taxon>
        <taxon>malvids</taxon>
        <taxon>Sapindales</taxon>
        <taxon>Sapindaceae</taxon>
        <taxon>Hippocastanoideae</taxon>
        <taxon>Acereae</taxon>
        <taxon>Acer</taxon>
    </lineage>
</organism>
<dbReference type="SUPFAM" id="SSF50630">
    <property type="entry name" value="Acid proteases"/>
    <property type="match status" value="1"/>
</dbReference>
<evidence type="ECO:0000313" key="6">
    <source>
        <dbReference type="Proteomes" id="UP001064489"/>
    </source>
</evidence>
<dbReference type="PROSITE" id="PS51767">
    <property type="entry name" value="PEPTIDASE_A1"/>
    <property type="match status" value="1"/>
</dbReference>
<accession>A0AAD5ILP5</accession>
<protein>
    <recommendedName>
        <fullName evidence="4">Peptidase A1 domain-containing protein</fullName>
    </recommendedName>
</protein>
<keyword evidence="2" id="KW-0645">Protease</keyword>
<dbReference type="PANTHER" id="PTHR47967">
    <property type="entry name" value="OS07G0603500 PROTEIN-RELATED"/>
    <property type="match status" value="1"/>
</dbReference>
<dbReference type="InterPro" id="IPR021109">
    <property type="entry name" value="Peptidase_aspartic_dom_sf"/>
</dbReference>
<dbReference type="EMBL" id="JAJSOW010000104">
    <property type="protein sequence ID" value="KAI9169543.1"/>
    <property type="molecule type" value="Genomic_DNA"/>
</dbReference>
<evidence type="ECO:0000313" key="5">
    <source>
        <dbReference type="EMBL" id="KAI9169543.1"/>
    </source>
</evidence>
<keyword evidence="6" id="KW-1185">Reference proteome</keyword>
<dbReference type="InterPro" id="IPR051708">
    <property type="entry name" value="Plant_Aspart_Prot_A1"/>
</dbReference>
<reference evidence="5" key="1">
    <citation type="journal article" date="2022" name="Plant J.">
        <title>Strategies of tolerance reflected in two North American maple genomes.</title>
        <authorList>
            <person name="McEvoy S.L."/>
            <person name="Sezen U.U."/>
            <person name="Trouern-Trend A."/>
            <person name="McMahon S.M."/>
            <person name="Schaberg P.G."/>
            <person name="Yang J."/>
            <person name="Wegrzyn J.L."/>
            <person name="Swenson N.G."/>
        </authorList>
    </citation>
    <scope>NUCLEOTIDE SEQUENCE</scope>
    <source>
        <strain evidence="5">91603</strain>
    </source>
</reference>
<comment type="similarity">
    <text evidence="1">Belongs to the peptidase A1 family.</text>
</comment>
<comment type="caution">
    <text evidence="5">The sequence shown here is derived from an EMBL/GenBank/DDBJ whole genome shotgun (WGS) entry which is preliminary data.</text>
</comment>
<keyword evidence="3" id="KW-0378">Hydrolase</keyword>
<dbReference type="PANTHER" id="PTHR47967:SF60">
    <property type="entry name" value="PROTEIN ASPARTIC PROTEASE IN GUARD CELL 1-LIKE"/>
    <property type="match status" value="1"/>
</dbReference>
<dbReference type="GO" id="GO:0008233">
    <property type="term" value="F:peptidase activity"/>
    <property type="evidence" value="ECO:0007669"/>
    <property type="project" value="UniProtKB-KW"/>
</dbReference>
<evidence type="ECO:0000256" key="1">
    <source>
        <dbReference type="ARBA" id="ARBA00007447"/>
    </source>
</evidence>
<dbReference type="AlphaFoldDB" id="A0AAD5ILP5"/>
<gene>
    <name evidence="5" type="ORF">LWI28_013837</name>
</gene>
<evidence type="ECO:0000256" key="2">
    <source>
        <dbReference type="ARBA" id="ARBA00022670"/>
    </source>
</evidence>
<name>A0AAD5ILP5_ACENE</name>
<dbReference type="Gene3D" id="2.40.70.10">
    <property type="entry name" value="Acid Proteases"/>
    <property type="match status" value="1"/>
</dbReference>
<feature type="domain" description="Peptidase A1" evidence="4">
    <location>
        <begin position="1"/>
        <end position="159"/>
    </location>
</feature>
<dbReference type="Proteomes" id="UP001064489">
    <property type="component" value="Chromosome 7"/>
</dbReference>
<sequence length="159" mass="16867">MDTGTDVIWVQCQPCNMSYKQADHVFNPATSASYTVVLCGSPTCNALFVNDCHCHANKCGYEVNYANESYIKGTLMLETLTFGQTRILNMAMGCGHNNQSSFNVIAGLLGLGGRKISFINPIPETGGAFSYCLPSYSSISPGSLTFGRGLVGAFPVGAA</sequence>
<dbReference type="GO" id="GO:0006508">
    <property type="term" value="P:proteolysis"/>
    <property type="evidence" value="ECO:0007669"/>
    <property type="project" value="UniProtKB-KW"/>
</dbReference>
<evidence type="ECO:0000259" key="4">
    <source>
        <dbReference type="PROSITE" id="PS51767"/>
    </source>
</evidence>
<dbReference type="InterPro" id="IPR032861">
    <property type="entry name" value="TAXi_N"/>
</dbReference>
<proteinExistence type="inferred from homology"/>
<reference evidence="5" key="2">
    <citation type="submission" date="2023-02" db="EMBL/GenBank/DDBJ databases">
        <authorList>
            <person name="Swenson N.G."/>
            <person name="Wegrzyn J.L."/>
            <person name="Mcevoy S.L."/>
        </authorList>
    </citation>
    <scope>NUCLEOTIDE SEQUENCE</scope>
    <source>
        <strain evidence="5">91603</strain>
        <tissue evidence="5">Leaf</tissue>
    </source>
</reference>
<dbReference type="InterPro" id="IPR033121">
    <property type="entry name" value="PEPTIDASE_A1"/>
</dbReference>
<evidence type="ECO:0000256" key="3">
    <source>
        <dbReference type="ARBA" id="ARBA00022801"/>
    </source>
</evidence>